<comment type="caution">
    <text evidence="2">The sequence shown here is derived from an EMBL/GenBank/DDBJ whole genome shotgun (WGS) entry which is preliminary data.</text>
</comment>
<accession>A0AAN9EB35</accession>
<keyword evidence="1" id="KW-0472">Membrane</keyword>
<protein>
    <submittedName>
        <fullName evidence="2">Uncharacterized protein</fullName>
    </submittedName>
</protein>
<keyword evidence="1" id="KW-0812">Transmembrane</keyword>
<feature type="transmembrane region" description="Helical" evidence="1">
    <location>
        <begin position="70"/>
        <end position="88"/>
    </location>
</feature>
<evidence type="ECO:0000313" key="2">
    <source>
        <dbReference type="EMBL" id="KAK7251852.1"/>
    </source>
</evidence>
<gene>
    <name evidence="2" type="ORF">RIF29_35420</name>
</gene>
<dbReference type="AlphaFoldDB" id="A0AAN9EB35"/>
<dbReference type="Proteomes" id="UP001372338">
    <property type="component" value="Unassembled WGS sequence"/>
</dbReference>
<keyword evidence="1" id="KW-1133">Transmembrane helix</keyword>
<evidence type="ECO:0000313" key="3">
    <source>
        <dbReference type="Proteomes" id="UP001372338"/>
    </source>
</evidence>
<reference evidence="2 3" key="1">
    <citation type="submission" date="2024-01" db="EMBL/GenBank/DDBJ databases">
        <title>The genomes of 5 underutilized Papilionoideae crops provide insights into root nodulation and disease resistanc.</title>
        <authorList>
            <person name="Yuan L."/>
        </authorList>
    </citation>
    <scope>NUCLEOTIDE SEQUENCE [LARGE SCALE GENOMIC DNA]</scope>
    <source>
        <strain evidence="2">ZHUSHIDOU_FW_LH</strain>
        <tissue evidence="2">Leaf</tissue>
    </source>
</reference>
<name>A0AAN9EB35_CROPI</name>
<sequence>MRDARMELYNTNELEYVTTPPSYINPTHTPIPYPNVVNSGDLDPKKEKHNHSHTPFFFFPSSLSSLSTPFVFFPLSLFIFFFLSFIYLSS</sequence>
<dbReference type="EMBL" id="JAYWIO010000007">
    <property type="protein sequence ID" value="KAK7251852.1"/>
    <property type="molecule type" value="Genomic_DNA"/>
</dbReference>
<organism evidence="2 3">
    <name type="scientific">Crotalaria pallida</name>
    <name type="common">Smooth rattlebox</name>
    <name type="synonym">Crotalaria striata</name>
    <dbReference type="NCBI Taxonomy" id="3830"/>
    <lineage>
        <taxon>Eukaryota</taxon>
        <taxon>Viridiplantae</taxon>
        <taxon>Streptophyta</taxon>
        <taxon>Embryophyta</taxon>
        <taxon>Tracheophyta</taxon>
        <taxon>Spermatophyta</taxon>
        <taxon>Magnoliopsida</taxon>
        <taxon>eudicotyledons</taxon>
        <taxon>Gunneridae</taxon>
        <taxon>Pentapetalae</taxon>
        <taxon>rosids</taxon>
        <taxon>fabids</taxon>
        <taxon>Fabales</taxon>
        <taxon>Fabaceae</taxon>
        <taxon>Papilionoideae</taxon>
        <taxon>50 kb inversion clade</taxon>
        <taxon>genistoids sensu lato</taxon>
        <taxon>core genistoids</taxon>
        <taxon>Crotalarieae</taxon>
        <taxon>Crotalaria</taxon>
    </lineage>
</organism>
<evidence type="ECO:0000256" key="1">
    <source>
        <dbReference type="SAM" id="Phobius"/>
    </source>
</evidence>
<keyword evidence="3" id="KW-1185">Reference proteome</keyword>
<proteinExistence type="predicted"/>